<keyword evidence="3" id="KW-0809">Transit peptide</keyword>
<gene>
    <name evidence="7" type="ORF">CAC42_6958</name>
</gene>
<protein>
    <recommendedName>
        <fullName evidence="9">Protein atp12, mitochondrial</fullName>
    </recommendedName>
</protein>
<dbReference type="GO" id="GO:0005739">
    <property type="term" value="C:mitochondrion"/>
    <property type="evidence" value="ECO:0007669"/>
    <property type="project" value="UniProtKB-SubCell"/>
</dbReference>
<dbReference type="InterPro" id="IPR011419">
    <property type="entry name" value="ATP12_ATP_synth-F1-assembly"/>
</dbReference>
<comment type="similarity">
    <text evidence="2">Belongs to the ATP12 family.</text>
</comment>
<evidence type="ECO:0000256" key="2">
    <source>
        <dbReference type="ARBA" id="ARBA00008231"/>
    </source>
</evidence>
<feature type="compositionally biased region" description="Low complexity" evidence="6">
    <location>
        <begin position="170"/>
        <end position="185"/>
    </location>
</feature>
<dbReference type="EMBL" id="NKHZ01000051">
    <property type="protein sequence ID" value="PNS17275.1"/>
    <property type="molecule type" value="Genomic_DNA"/>
</dbReference>
<reference evidence="7 8" key="1">
    <citation type="submission" date="2017-06" db="EMBL/GenBank/DDBJ databases">
        <title>Draft genome sequence of a variant of Elsinoe murrayae.</title>
        <authorList>
            <person name="Cheng Q."/>
        </authorList>
    </citation>
    <scope>NUCLEOTIDE SEQUENCE [LARGE SCALE GENOMIC DNA]</scope>
    <source>
        <strain evidence="7 8">CQ-2017a</strain>
    </source>
</reference>
<dbReference type="Gene3D" id="1.10.3580.10">
    <property type="entry name" value="ATP12 ATPase"/>
    <property type="match status" value="1"/>
</dbReference>
<evidence type="ECO:0000256" key="1">
    <source>
        <dbReference type="ARBA" id="ARBA00004173"/>
    </source>
</evidence>
<dbReference type="InterPro" id="IPR042272">
    <property type="entry name" value="ATP12_ATP_synth-F1-assembly_N"/>
</dbReference>
<proteinExistence type="inferred from homology"/>
<evidence type="ECO:0000256" key="3">
    <source>
        <dbReference type="ARBA" id="ARBA00022946"/>
    </source>
</evidence>
<dbReference type="PANTHER" id="PTHR21013:SF10">
    <property type="entry name" value="ATP SYNTHASE MITOCHONDRIAL F1 COMPLEX ASSEMBLY FACTOR 2"/>
    <property type="match status" value="1"/>
</dbReference>
<evidence type="ECO:0000256" key="6">
    <source>
        <dbReference type="SAM" id="MobiDB-lite"/>
    </source>
</evidence>
<dbReference type="SUPFAM" id="SSF160909">
    <property type="entry name" value="ATP12-like"/>
    <property type="match status" value="1"/>
</dbReference>
<keyword evidence="4" id="KW-0496">Mitochondrion</keyword>
<dbReference type="InterPro" id="IPR023335">
    <property type="entry name" value="ATP12_ortho_dom_sf"/>
</dbReference>
<dbReference type="STRING" id="2082308.A0A2K1QQD8"/>
<dbReference type="GO" id="GO:0033615">
    <property type="term" value="P:mitochondrial proton-transporting ATP synthase complex assembly"/>
    <property type="evidence" value="ECO:0007669"/>
    <property type="project" value="TreeGrafter"/>
</dbReference>
<dbReference type="InParanoid" id="A0A2K1QQD8"/>
<evidence type="ECO:0000313" key="8">
    <source>
        <dbReference type="Proteomes" id="UP000243797"/>
    </source>
</evidence>
<name>A0A2K1QQD8_9PEZI</name>
<accession>A0A2K1QQD8</accession>
<keyword evidence="8" id="KW-1185">Reference proteome</keyword>
<dbReference type="Pfam" id="PF07542">
    <property type="entry name" value="ATP12"/>
    <property type="match status" value="1"/>
</dbReference>
<dbReference type="Gene3D" id="3.30.2180.10">
    <property type="entry name" value="ATP12-like"/>
    <property type="match status" value="1"/>
</dbReference>
<evidence type="ECO:0000313" key="7">
    <source>
        <dbReference type="EMBL" id="PNS17275.1"/>
    </source>
</evidence>
<dbReference type="PANTHER" id="PTHR21013">
    <property type="entry name" value="ATP SYNTHASE MITOCHONDRIAL F1 COMPLEX ASSEMBLY FACTOR 2/ATP12 PROTEIN, MITOCHONDRIAL PRECURSOR"/>
    <property type="match status" value="1"/>
</dbReference>
<evidence type="ECO:0008006" key="9">
    <source>
        <dbReference type="Google" id="ProtNLM"/>
    </source>
</evidence>
<evidence type="ECO:0000256" key="4">
    <source>
        <dbReference type="ARBA" id="ARBA00023128"/>
    </source>
</evidence>
<comment type="caution">
    <text evidence="7">The sequence shown here is derived from an EMBL/GenBank/DDBJ whole genome shotgun (WGS) entry which is preliminary data.</text>
</comment>
<dbReference type="Proteomes" id="UP000243797">
    <property type="component" value="Unassembled WGS sequence"/>
</dbReference>
<comment type="subcellular location">
    <subcellularLocation>
        <location evidence="1">Mitochondrion</location>
    </subcellularLocation>
</comment>
<sequence length="333" mass="36596">MSTQWPAAPPQSSVASPEDIAARKLRQAELLKRGQALRADPAKPTSVLRKRFWKDVAVREGDDGLQILLDARPVRTASKQVLTLPRTKRGLASAIALEWEQLVSAHQALKQHYIPLTSLASRAVDIQEADSLKNPKIRQDIIKMMMRYFSTDTLLCWAPEHSVHDPTGIHSSHSSHSSHGGASSESLRKKQASIAEPIIAHLTSHVFPGVQIEPILDEHSIMPRSQPEMTRQIIQGWLTGLPAFELAALERGVLATKSLLIAVRLLVEWSDEFKHLHAASSSSDVKFGIAEAAEASTVEVAWQTGMWGEVEDTHDVEAADLVRQLGSVVLLVS</sequence>
<evidence type="ECO:0000256" key="5">
    <source>
        <dbReference type="ARBA" id="ARBA00023186"/>
    </source>
</evidence>
<dbReference type="OrthoDB" id="5322896at2759"/>
<feature type="region of interest" description="Disordered" evidence="6">
    <location>
        <begin position="167"/>
        <end position="187"/>
    </location>
</feature>
<keyword evidence="5" id="KW-0143">Chaperone</keyword>
<organism evidence="7 8">
    <name type="scientific">Sphaceloma murrayae</name>
    <dbReference type="NCBI Taxonomy" id="2082308"/>
    <lineage>
        <taxon>Eukaryota</taxon>
        <taxon>Fungi</taxon>
        <taxon>Dikarya</taxon>
        <taxon>Ascomycota</taxon>
        <taxon>Pezizomycotina</taxon>
        <taxon>Dothideomycetes</taxon>
        <taxon>Dothideomycetidae</taxon>
        <taxon>Myriangiales</taxon>
        <taxon>Elsinoaceae</taxon>
        <taxon>Sphaceloma</taxon>
    </lineage>
</organism>
<dbReference type="FunCoup" id="A0A2K1QQD8">
    <property type="interactions" value="641"/>
</dbReference>
<dbReference type="AlphaFoldDB" id="A0A2K1QQD8"/>